<protein>
    <submittedName>
        <fullName evidence="3">Mitochondrial pseudouridine synthase RsuA/RluD family protein</fullName>
    </submittedName>
</protein>
<evidence type="ECO:0000313" key="3">
    <source>
        <dbReference type="EMBL" id="KAF0852366.1"/>
    </source>
</evidence>
<dbReference type="PANTHER" id="PTHR21600:SF87">
    <property type="entry name" value="RNA PSEUDOURIDYLATE SYNTHASE DOMAIN-CONTAINING PROTEIN 1"/>
    <property type="match status" value="1"/>
</dbReference>
<dbReference type="CDD" id="cd02869">
    <property type="entry name" value="PseudoU_synth_RluA_like"/>
    <property type="match status" value="1"/>
</dbReference>
<comment type="similarity">
    <text evidence="1">Belongs to the pseudouridine synthase RluA family.</text>
</comment>
<comment type="caution">
    <text evidence="3">The sequence shown here is derived from an EMBL/GenBank/DDBJ whole genome shotgun (WGS) entry which is preliminary data.</text>
</comment>
<evidence type="ECO:0000313" key="4">
    <source>
        <dbReference type="Proteomes" id="UP000799049"/>
    </source>
</evidence>
<sequence length="299" mass="33618">MVPVRQLLLTNSRARASLPAMTSLTSSLVPPTGTTAATEYKGSGRRPPLNPSFPILFRDESYICVDKPYDVRIDVKREKEKGAEQRYVPLPPSTVQGYLEHTYPEVQRHLRPCHQLDYATSGVFLYGLTRESAREAGNAFESRRTDKHYLALVFGFVESDAGSIQGLIDYDETDPMGFRMVLWPLDSGKPGRTSETRFVVLARGVVFGKEVSKLLLIPKSGRRHQLRLHTAVIRHPILGDATYTDDDDSPRMMLHAWKLRLRMASRTLDIVSPDPFASLLPHDTSISDAEWIDPCHESA</sequence>
<dbReference type="Gene3D" id="3.30.2350.10">
    <property type="entry name" value="Pseudouridine synthase"/>
    <property type="match status" value="1"/>
</dbReference>
<dbReference type="Proteomes" id="UP000799049">
    <property type="component" value="Unassembled WGS sequence"/>
</dbReference>
<evidence type="ECO:0000256" key="1">
    <source>
        <dbReference type="ARBA" id="ARBA00010876"/>
    </source>
</evidence>
<name>A0A8K0AHD6_ANDGO</name>
<dbReference type="EMBL" id="VRVR01000041">
    <property type="protein sequence ID" value="KAF0852366.1"/>
    <property type="molecule type" value="Genomic_DNA"/>
</dbReference>
<feature type="domain" description="Pseudouridine synthase RsuA/RluA-like" evidence="2">
    <location>
        <begin position="62"/>
        <end position="231"/>
    </location>
</feature>
<dbReference type="InterPro" id="IPR006145">
    <property type="entry name" value="PsdUridine_synth_RsuA/RluA"/>
</dbReference>
<dbReference type="OrthoDB" id="428658at2759"/>
<keyword evidence="4" id="KW-1185">Reference proteome</keyword>
<dbReference type="GO" id="GO:0009982">
    <property type="term" value="F:pseudouridine synthase activity"/>
    <property type="evidence" value="ECO:0007669"/>
    <property type="project" value="InterPro"/>
</dbReference>
<organism evidence="3 4">
    <name type="scientific">Andalucia godoyi</name>
    <name type="common">Flagellate</name>
    <dbReference type="NCBI Taxonomy" id="505711"/>
    <lineage>
        <taxon>Eukaryota</taxon>
        <taxon>Discoba</taxon>
        <taxon>Jakobida</taxon>
        <taxon>Andalucina</taxon>
        <taxon>Andaluciidae</taxon>
        <taxon>Andalucia</taxon>
    </lineage>
</organism>
<dbReference type="SUPFAM" id="SSF55120">
    <property type="entry name" value="Pseudouridine synthase"/>
    <property type="match status" value="1"/>
</dbReference>
<dbReference type="GO" id="GO:0000455">
    <property type="term" value="P:enzyme-directed rRNA pseudouridine synthesis"/>
    <property type="evidence" value="ECO:0007669"/>
    <property type="project" value="TreeGrafter"/>
</dbReference>
<dbReference type="InterPro" id="IPR050188">
    <property type="entry name" value="RluA_PseudoU_synthase"/>
</dbReference>
<reference evidence="3" key="1">
    <citation type="submission" date="2019-09" db="EMBL/GenBank/DDBJ databases">
        <title>The Mitochondrial Proteome of the Jakobid, Andalucia godoyi, a Protist With the Most Gene-Rich and Bacteria-Like Mitochondrial Genome.</title>
        <authorList>
            <person name="Gray M.W."/>
            <person name="Burger G."/>
            <person name="Derelle R."/>
            <person name="Klimes V."/>
            <person name="Leger M."/>
            <person name="Sarrasin M."/>
            <person name="Vlcek C."/>
            <person name="Roger A.J."/>
            <person name="Elias M."/>
            <person name="Lang B.F."/>
        </authorList>
    </citation>
    <scope>NUCLEOTIDE SEQUENCE</scope>
    <source>
        <strain evidence="3">And28</strain>
    </source>
</reference>
<proteinExistence type="inferred from homology"/>
<dbReference type="InterPro" id="IPR020103">
    <property type="entry name" value="PsdUridine_synth_cat_dom_sf"/>
</dbReference>
<accession>A0A8K0AHD6</accession>
<dbReference type="Pfam" id="PF00849">
    <property type="entry name" value="PseudoU_synth_2"/>
    <property type="match status" value="1"/>
</dbReference>
<dbReference type="PANTHER" id="PTHR21600">
    <property type="entry name" value="MITOCHONDRIAL RNA PSEUDOURIDINE SYNTHASE"/>
    <property type="match status" value="1"/>
</dbReference>
<gene>
    <name evidence="3" type="ORF">ANDGO_06189</name>
</gene>
<dbReference type="AlphaFoldDB" id="A0A8K0AHD6"/>
<evidence type="ECO:0000259" key="2">
    <source>
        <dbReference type="Pfam" id="PF00849"/>
    </source>
</evidence>
<dbReference type="GO" id="GO:0003723">
    <property type="term" value="F:RNA binding"/>
    <property type="evidence" value="ECO:0007669"/>
    <property type="project" value="InterPro"/>
</dbReference>